<reference evidence="2 3" key="1">
    <citation type="journal article" date="2009" name="Environ. Microbiol.">
        <title>Genome sequence of Desulfobacterium autotrophicum HRM2, a marine sulfate reducer oxidizing organic carbon completely to carbon dioxide.</title>
        <authorList>
            <person name="Strittmatter A.W."/>
            <person name="Liesegang H."/>
            <person name="Rabus R."/>
            <person name="Decker I."/>
            <person name="Amann J."/>
            <person name="Andres S."/>
            <person name="Henne A."/>
            <person name="Fricke W.F."/>
            <person name="Martinez-Arias R."/>
            <person name="Bartels D."/>
            <person name="Goesmann A."/>
            <person name="Krause L."/>
            <person name="Puehler A."/>
            <person name="Klenk H.P."/>
            <person name="Richter M."/>
            <person name="Schuler M."/>
            <person name="Gloeckner F.O."/>
            <person name="Meyerdierks A."/>
            <person name="Gottschalk G."/>
            <person name="Amann R."/>
        </authorList>
    </citation>
    <scope>NUCLEOTIDE SEQUENCE [LARGE SCALE GENOMIC DNA]</scope>
    <source>
        <strain evidence="3">ATCC 43914 / DSM 3382 / HRM2</strain>
    </source>
</reference>
<keyword evidence="1" id="KW-0732">Signal</keyword>
<dbReference type="PANTHER" id="PTHR42941:SF1">
    <property type="entry name" value="SLL1037 PROTEIN"/>
    <property type="match status" value="1"/>
</dbReference>
<evidence type="ECO:0000313" key="2">
    <source>
        <dbReference type="EMBL" id="ACN17349.1"/>
    </source>
</evidence>
<protein>
    <recommendedName>
        <fullName evidence="4">TRAP transporter substrate-binding protein</fullName>
    </recommendedName>
</protein>
<gene>
    <name evidence="2" type="ordered locus">HRM2_42930</name>
</gene>
<evidence type="ECO:0008006" key="4">
    <source>
        <dbReference type="Google" id="ProtNLM"/>
    </source>
</evidence>
<proteinExistence type="predicted"/>
<dbReference type="eggNOG" id="COG2358">
    <property type="taxonomic scope" value="Bacteria"/>
</dbReference>
<dbReference type="SUPFAM" id="SSF53850">
    <property type="entry name" value="Periplasmic binding protein-like II"/>
    <property type="match status" value="1"/>
</dbReference>
<evidence type="ECO:0000313" key="3">
    <source>
        <dbReference type="Proteomes" id="UP000000442"/>
    </source>
</evidence>
<evidence type="ECO:0000256" key="1">
    <source>
        <dbReference type="SAM" id="SignalP"/>
    </source>
</evidence>
<dbReference type="KEGG" id="dat:HRM2_42930"/>
<dbReference type="Gene3D" id="3.40.190.10">
    <property type="entry name" value="Periplasmic binding protein-like II"/>
    <property type="match status" value="2"/>
</dbReference>
<dbReference type="Proteomes" id="UP000000442">
    <property type="component" value="Chromosome"/>
</dbReference>
<dbReference type="STRING" id="177437.HRM2_42930"/>
<accession>C0QDS8</accession>
<feature type="chain" id="PRO_5002900544" description="TRAP transporter substrate-binding protein" evidence="1">
    <location>
        <begin position="25"/>
        <end position="325"/>
    </location>
</feature>
<sequence length="325" mass="36470">MKKSFFLASFVLISVLLLSNTSVAVDLGIMTGSEKGTYYQFGLDMMALGKQHGFNLNVYNSTGSVENIYAVYNRPRTQMGIVQSDVLAFVVKVKSDATLKRIARKTKMIFPLYDEEVHLLARTGINIFDDLEDKRVAIGKEGSGSFLTAKLLFELSGIMPQTTVSVGTLEAITMLKQGEIDAMFYVAGFPVKLFAENVIMDDNLHLVTITNKSITEFYPETVIPPKTYAWQEKEVKTIAVKAVLVSFDFRRNNCENVGSFAAMVYENLDWLKQNGHAKWKSVALDYPLKGWRQYDCVKKHLKHSRVEIEPAGDGNPLLKAIKEIL</sequence>
<dbReference type="Pfam" id="PF16868">
    <property type="entry name" value="NMT1_3"/>
    <property type="match status" value="1"/>
</dbReference>
<organism evidence="2 3">
    <name type="scientific">Desulforapulum autotrophicum (strain ATCC 43914 / DSM 3382 / VKM B-1955 / HRM2)</name>
    <name type="common">Desulfobacterium autotrophicum</name>
    <dbReference type="NCBI Taxonomy" id="177437"/>
    <lineage>
        <taxon>Bacteria</taxon>
        <taxon>Pseudomonadati</taxon>
        <taxon>Thermodesulfobacteriota</taxon>
        <taxon>Desulfobacteria</taxon>
        <taxon>Desulfobacterales</taxon>
        <taxon>Desulfobacteraceae</taxon>
        <taxon>Desulforapulum</taxon>
    </lineage>
</organism>
<dbReference type="PANTHER" id="PTHR42941">
    <property type="entry name" value="SLL1037 PROTEIN"/>
    <property type="match status" value="1"/>
</dbReference>
<name>C0QDS8_DESAH</name>
<dbReference type="AlphaFoldDB" id="C0QDS8"/>
<feature type="signal peptide" evidence="1">
    <location>
        <begin position="1"/>
        <end position="24"/>
    </location>
</feature>
<keyword evidence="3" id="KW-1185">Reference proteome</keyword>
<dbReference type="NCBIfam" id="TIGR02122">
    <property type="entry name" value="TRAP_TAXI"/>
    <property type="match status" value="1"/>
</dbReference>
<dbReference type="HOGENOM" id="CLU_068205_0_0_7"/>
<dbReference type="RefSeq" id="WP_015906081.1">
    <property type="nucleotide sequence ID" value="NC_012108.1"/>
</dbReference>
<dbReference type="OrthoDB" id="237270at2"/>
<dbReference type="EMBL" id="CP001087">
    <property type="protein sequence ID" value="ACN17349.1"/>
    <property type="molecule type" value="Genomic_DNA"/>
</dbReference>
<dbReference type="InterPro" id="IPR011852">
    <property type="entry name" value="TRAP_TAXI"/>
</dbReference>